<protein>
    <submittedName>
        <fullName evidence="1">Uncharacterized protein</fullName>
    </submittedName>
</protein>
<accession>A0A0S4WQP0</accession>
<dbReference type="AlphaFoldDB" id="A0A0S4WQP0"/>
<proteinExistence type="predicted"/>
<sequence length="69" mass="7663">MQVCADTDPRYQHNGKSVSTRRDDTAVIALRVAVAVREAQSPGFESVIADAPEEQRFAMHRTRFKSGSL</sequence>
<evidence type="ECO:0000313" key="1">
    <source>
        <dbReference type="EMBL" id="CUV53749.1"/>
    </source>
</evidence>
<reference evidence="1" key="1">
    <citation type="submission" date="2015-10" db="EMBL/GenBank/DDBJ databases">
        <authorList>
            <person name="Gilbert D.G."/>
        </authorList>
    </citation>
    <scope>NUCLEOTIDE SEQUENCE</scope>
    <source>
        <strain evidence="1">Phyl III-seqv23</strain>
    </source>
</reference>
<gene>
    <name evidence="1" type="ORF">RUN215_v1_180072</name>
</gene>
<organism evidence="1">
    <name type="scientific">Ralstonia solanacearum</name>
    <name type="common">Pseudomonas solanacearum</name>
    <dbReference type="NCBI Taxonomy" id="305"/>
    <lineage>
        <taxon>Bacteria</taxon>
        <taxon>Pseudomonadati</taxon>
        <taxon>Pseudomonadota</taxon>
        <taxon>Betaproteobacteria</taxon>
        <taxon>Burkholderiales</taxon>
        <taxon>Burkholderiaceae</taxon>
        <taxon>Ralstonia</taxon>
        <taxon>Ralstonia solanacearum species complex</taxon>
    </lineage>
</organism>
<dbReference type="EMBL" id="LN899820">
    <property type="protein sequence ID" value="CUV53749.1"/>
    <property type="molecule type" value="Genomic_DNA"/>
</dbReference>
<name>A0A0S4WQP0_RALSL</name>